<reference evidence="9" key="1">
    <citation type="submission" date="2022-12" db="EMBL/GenBank/DDBJ databases">
        <title>Reference genome sequencing for broad-spectrum identification of bacterial and archaeal isolates by mass spectrometry.</title>
        <authorList>
            <person name="Sekiguchi Y."/>
            <person name="Tourlousse D.M."/>
        </authorList>
    </citation>
    <scope>NUCLEOTIDE SEQUENCE</scope>
    <source>
        <strain evidence="9">ASRB1</strain>
    </source>
</reference>
<dbReference type="PANTHER" id="PTHR30237">
    <property type="entry name" value="MURAMOYLTETRAPEPTIDE CARBOXYPEPTIDASE"/>
    <property type="match status" value="1"/>
</dbReference>
<dbReference type="InterPro" id="IPR003507">
    <property type="entry name" value="S66_fam"/>
</dbReference>
<dbReference type="InterPro" id="IPR027461">
    <property type="entry name" value="Carboxypeptidase_A_C_sf"/>
</dbReference>
<dbReference type="Pfam" id="PF02016">
    <property type="entry name" value="Peptidase_S66"/>
    <property type="match status" value="1"/>
</dbReference>
<dbReference type="Pfam" id="PF17676">
    <property type="entry name" value="Peptidase_S66C"/>
    <property type="match status" value="1"/>
</dbReference>
<dbReference type="EMBL" id="BSDR01000001">
    <property type="protein sequence ID" value="GLI33200.1"/>
    <property type="molecule type" value="Genomic_DNA"/>
</dbReference>
<feature type="domain" description="LD-carboxypeptidase N-terminal" evidence="7">
    <location>
        <begin position="12"/>
        <end position="128"/>
    </location>
</feature>
<dbReference type="InterPro" id="IPR040921">
    <property type="entry name" value="Peptidase_S66C"/>
</dbReference>
<evidence type="ECO:0000256" key="2">
    <source>
        <dbReference type="ARBA" id="ARBA00022645"/>
    </source>
</evidence>
<dbReference type="CDD" id="cd07025">
    <property type="entry name" value="Peptidase_S66"/>
    <property type="match status" value="1"/>
</dbReference>
<evidence type="ECO:0000259" key="8">
    <source>
        <dbReference type="Pfam" id="PF17676"/>
    </source>
</evidence>
<feature type="active site" description="Nucleophile" evidence="6">
    <location>
        <position position="108"/>
    </location>
</feature>
<accession>A0A9W6FT79</accession>
<keyword evidence="2" id="KW-0121">Carboxypeptidase</keyword>
<evidence type="ECO:0000256" key="3">
    <source>
        <dbReference type="ARBA" id="ARBA00022670"/>
    </source>
</evidence>
<evidence type="ECO:0000256" key="4">
    <source>
        <dbReference type="ARBA" id="ARBA00022801"/>
    </source>
</evidence>
<keyword evidence="4" id="KW-0378">Hydrolase</keyword>
<proteinExistence type="inferred from homology"/>
<dbReference type="Gene3D" id="3.50.30.60">
    <property type="entry name" value="LD-carboxypeptidase A C-terminal domain-like"/>
    <property type="match status" value="1"/>
</dbReference>
<dbReference type="Gene3D" id="3.40.50.10740">
    <property type="entry name" value="Class I glutamine amidotransferase-like"/>
    <property type="match status" value="1"/>
</dbReference>
<dbReference type="GO" id="GO:0008236">
    <property type="term" value="F:serine-type peptidase activity"/>
    <property type="evidence" value="ECO:0007669"/>
    <property type="project" value="UniProtKB-KW"/>
</dbReference>
<feature type="active site" description="Charge relay system" evidence="6">
    <location>
        <position position="201"/>
    </location>
</feature>
<organism evidence="9 10">
    <name type="scientific">Desulforhabdus amnigena</name>
    <dbReference type="NCBI Taxonomy" id="40218"/>
    <lineage>
        <taxon>Bacteria</taxon>
        <taxon>Pseudomonadati</taxon>
        <taxon>Thermodesulfobacteriota</taxon>
        <taxon>Syntrophobacteria</taxon>
        <taxon>Syntrophobacterales</taxon>
        <taxon>Syntrophobacteraceae</taxon>
        <taxon>Desulforhabdus</taxon>
    </lineage>
</organism>
<gene>
    <name evidence="9" type="ORF">DAMNIGENAA_06330</name>
</gene>
<evidence type="ECO:0000256" key="5">
    <source>
        <dbReference type="ARBA" id="ARBA00022825"/>
    </source>
</evidence>
<dbReference type="SUPFAM" id="SSF52317">
    <property type="entry name" value="Class I glutamine amidotransferase-like"/>
    <property type="match status" value="1"/>
</dbReference>
<dbReference type="RefSeq" id="WP_281792216.1">
    <property type="nucleotide sequence ID" value="NZ_BSDR01000001.1"/>
</dbReference>
<name>A0A9W6FT79_9BACT</name>
<keyword evidence="3" id="KW-0645">Protease</keyword>
<evidence type="ECO:0000313" key="10">
    <source>
        <dbReference type="Proteomes" id="UP001144372"/>
    </source>
</evidence>
<comment type="similarity">
    <text evidence="1">Belongs to the peptidase S66 family.</text>
</comment>
<feature type="active site" description="Charge relay system" evidence="6">
    <location>
        <position position="266"/>
    </location>
</feature>
<dbReference type="SUPFAM" id="SSF141986">
    <property type="entry name" value="LD-carboxypeptidase A C-terminal domain-like"/>
    <property type="match status" value="1"/>
</dbReference>
<evidence type="ECO:0000256" key="6">
    <source>
        <dbReference type="PIRSR" id="PIRSR028757-1"/>
    </source>
</evidence>
<dbReference type="GO" id="GO:0004180">
    <property type="term" value="F:carboxypeptidase activity"/>
    <property type="evidence" value="ECO:0007669"/>
    <property type="project" value="UniProtKB-KW"/>
</dbReference>
<keyword evidence="10" id="KW-1185">Reference proteome</keyword>
<dbReference type="AlphaFoldDB" id="A0A9W6FT79"/>
<dbReference type="InterPro" id="IPR040449">
    <property type="entry name" value="Peptidase_S66_N"/>
</dbReference>
<dbReference type="InterPro" id="IPR027478">
    <property type="entry name" value="LdcA_N"/>
</dbReference>
<feature type="domain" description="LD-carboxypeptidase C-terminal" evidence="8">
    <location>
        <begin position="170"/>
        <end position="280"/>
    </location>
</feature>
<sequence length="308" mass="34674">MIFSPLQPGDRIAVVAPSSPFDQEKFLRACKIMENAGFGISPGKHIFCKKNYLVGTEAERAEDLIRAICDPSISAIICIRGGYGSGRMLPWLPFSTLKKTPKIFLGHSDITFLHLAFQCKMQWITFHGPNLIDLDMVPERLESVLKTLRGKNDFSWNLNDFEILRKGRATGFLIGGNLTCLTHLLGTPYFPDLTGAVLLIEDCNEALYRLDRLLAHLKLAGILQRLAGLVLGRFKDCGEVTKIWETVMESVQPFHFPVVANLPFGHTFENEVIPFGIPFNLDTRQGILRPVELPFRNSTPRWVDFSRS</sequence>
<protein>
    <submittedName>
        <fullName evidence="9">Peptidase S66</fullName>
    </submittedName>
</protein>
<comment type="caution">
    <text evidence="9">The sequence shown here is derived from an EMBL/GenBank/DDBJ whole genome shotgun (WGS) entry which is preliminary data.</text>
</comment>
<dbReference type="PIRSF" id="PIRSF028757">
    <property type="entry name" value="LD-carboxypeptidase"/>
    <property type="match status" value="1"/>
</dbReference>
<evidence type="ECO:0000313" key="9">
    <source>
        <dbReference type="EMBL" id="GLI33200.1"/>
    </source>
</evidence>
<keyword evidence="5" id="KW-0720">Serine protease</keyword>
<dbReference type="GO" id="GO:0006508">
    <property type="term" value="P:proteolysis"/>
    <property type="evidence" value="ECO:0007669"/>
    <property type="project" value="UniProtKB-KW"/>
</dbReference>
<dbReference type="PANTHER" id="PTHR30237:SF2">
    <property type="entry name" value="MUREIN TETRAPEPTIDE CARBOXYPEPTIDASE"/>
    <property type="match status" value="1"/>
</dbReference>
<evidence type="ECO:0000256" key="1">
    <source>
        <dbReference type="ARBA" id="ARBA00010233"/>
    </source>
</evidence>
<evidence type="ECO:0000259" key="7">
    <source>
        <dbReference type="Pfam" id="PF02016"/>
    </source>
</evidence>
<dbReference type="Proteomes" id="UP001144372">
    <property type="component" value="Unassembled WGS sequence"/>
</dbReference>
<dbReference type="InterPro" id="IPR029062">
    <property type="entry name" value="Class_I_gatase-like"/>
</dbReference>